<dbReference type="InterPro" id="IPR027417">
    <property type="entry name" value="P-loop_NTPase"/>
</dbReference>
<proteinExistence type="predicted"/>
<sequence length="172" mass="19885">MKIAITATHRVGKTSLAESLVEILPEYQIQPEPYYQLEESGILFSESPTITDFLLQLDYAIEQCHTDNQNIIFDRCPLDLLAYIHALDKTKNIQFLYNQVENALKQIEFLIFIPIESPDLIGCPASAYPILRKQVNDILEEWICDFDIEFIQVNGTIKNRIDQVLKRIKKVV</sequence>
<gene>
    <name evidence="2" type="ORF">C4F49_15640</name>
</gene>
<dbReference type="Proteomes" id="UP000616201">
    <property type="component" value="Unassembled WGS sequence"/>
</dbReference>
<evidence type="ECO:0000313" key="3">
    <source>
        <dbReference type="Proteomes" id="UP000616201"/>
    </source>
</evidence>
<name>A0A928V0Y9_9SPHI</name>
<dbReference type="AlphaFoldDB" id="A0A928V0Y9"/>
<dbReference type="RefSeq" id="WP_196936966.1">
    <property type="nucleotide sequence ID" value="NZ_MU158698.1"/>
</dbReference>
<accession>A0A928V0Y9</accession>
<organism evidence="2 3">
    <name type="scientific">Sphingobacterium hungaricum</name>
    <dbReference type="NCBI Taxonomy" id="2082723"/>
    <lineage>
        <taxon>Bacteria</taxon>
        <taxon>Pseudomonadati</taxon>
        <taxon>Bacteroidota</taxon>
        <taxon>Sphingobacteriia</taxon>
        <taxon>Sphingobacteriales</taxon>
        <taxon>Sphingobacteriaceae</taxon>
        <taxon>Sphingobacterium</taxon>
    </lineage>
</organism>
<comment type="caution">
    <text evidence="2">The sequence shown here is derived from an EMBL/GenBank/DDBJ whole genome shotgun (WGS) entry which is preliminary data.</text>
</comment>
<evidence type="ECO:0000313" key="2">
    <source>
        <dbReference type="EMBL" id="MBE8715115.1"/>
    </source>
</evidence>
<dbReference type="Gene3D" id="3.40.50.300">
    <property type="entry name" value="P-loop containing nucleotide triphosphate hydrolases"/>
    <property type="match status" value="1"/>
</dbReference>
<dbReference type="InterPro" id="IPR038727">
    <property type="entry name" value="NadR/Ttd14_AAA_dom"/>
</dbReference>
<reference evidence="2" key="1">
    <citation type="submission" date="2018-02" db="EMBL/GenBank/DDBJ databases">
        <authorList>
            <person name="Vasarhelyi B.M."/>
            <person name="Deshmukh S."/>
            <person name="Balint B."/>
            <person name="Kukolya J."/>
        </authorList>
    </citation>
    <scope>NUCLEOTIDE SEQUENCE</scope>
    <source>
        <strain evidence="2">KB22</strain>
    </source>
</reference>
<protein>
    <recommendedName>
        <fullName evidence="1">NadR/Ttd14 AAA domain-containing protein</fullName>
    </recommendedName>
</protein>
<dbReference type="EMBL" id="PRDK01000009">
    <property type="protein sequence ID" value="MBE8715115.1"/>
    <property type="molecule type" value="Genomic_DNA"/>
</dbReference>
<keyword evidence="3" id="KW-1185">Reference proteome</keyword>
<dbReference type="Pfam" id="PF13521">
    <property type="entry name" value="AAA_28"/>
    <property type="match status" value="1"/>
</dbReference>
<feature type="domain" description="NadR/Ttd14 AAA" evidence="1">
    <location>
        <begin position="2"/>
        <end position="160"/>
    </location>
</feature>
<evidence type="ECO:0000259" key="1">
    <source>
        <dbReference type="Pfam" id="PF13521"/>
    </source>
</evidence>
<dbReference type="SUPFAM" id="SSF52540">
    <property type="entry name" value="P-loop containing nucleoside triphosphate hydrolases"/>
    <property type="match status" value="1"/>
</dbReference>